<feature type="transmembrane region" description="Helical" evidence="7">
    <location>
        <begin position="6"/>
        <end position="27"/>
    </location>
</feature>
<keyword evidence="3" id="KW-1003">Cell membrane</keyword>
<comment type="similarity">
    <text evidence="2">Belongs to the UPF0702 family.</text>
</comment>
<sequence>MFEAAEFGRVFLHIIVLCAIALITVRLMGNRTVGQLSPFDFIIMVGIGDIIVSASMDKAQNIWFGIEGLVALLVLQQVLSYLALKNNTMRKWVEGTPVTLIKDGKLLKDNFAKTYFNFDDFRQELHRQGMDMTDIKDIKMARLESCGVFSVIKIEDKEPLTRRDFEEFLNSIQDNPLSPWGRQWSKIEQLSQDVQALTALLKEQQLKEQQADSAITKELP</sequence>
<keyword evidence="10" id="KW-1185">Reference proteome</keyword>
<evidence type="ECO:0000256" key="4">
    <source>
        <dbReference type="ARBA" id="ARBA00022692"/>
    </source>
</evidence>
<evidence type="ECO:0000256" key="7">
    <source>
        <dbReference type="SAM" id="Phobius"/>
    </source>
</evidence>
<gene>
    <name evidence="9" type="ORF">SAMN04488502_10170</name>
</gene>
<keyword evidence="6 7" id="KW-0472">Membrane</keyword>
<comment type="subcellular location">
    <subcellularLocation>
        <location evidence="1">Cell membrane</location>
        <topology evidence="1">Multi-pass membrane protein</topology>
    </subcellularLocation>
</comment>
<dbReference type="EMBL" id="FNHB01000001">
    <property type="protein sequence ID" value="SDL50359.1"/>
    <property type="molecule type" value="Genomic_DNA"/>
</dbReference>
<dbReference type="Gene3D" id="3.30.240.20">
    <property type="entry name" value="bsu07140 like domains"/>
    <property type="match status" value="1"/>
</dbReference>
<proteinExistence type="inferred from homology"/>
<evidence type="ECO:0000256" key="3">
    <source>
        <dbReference type="ARBA" id="ARBA00022475"/>
    </source>
</evidence>
<dbReference type="OrthoDB" id="1682423at2"/>
<dbReference type="Proteomes" id="UP000214880">
    <property type="component" value="Unassembled WGS sequence"/>
</dbReference>
<organism evidence="9 10">
    <name type="scientific">Dendrosporobacter quercicolus</name>
    <dbReference type="NCBI Taxonomy" id="146817"/>
    <lineage>
        <taxon>Bacteria</taxon>
        <taxon>Bacillati</taxon>
        <taxon>Bacillota</taxon>
        <taxon>Negativicutes</taxon>
        <taxon>Selenomonadales</taxon>
        <taxon>Sporomusaceae</taxon>
        <taxon>Dendrosporobacter</taxon>
    </lineage>
</organism>
<name>A0A1G9KL23_9FIRM</name>
<dbReference type="PANTHER" id="PTHR34582:SF6">
    <property type="entry name" value="UPF0702 TRANSMEMBRANE PROTEIN YCAP"/>
    <property type="match status" value="1"/>
</dbReference>
<feature type="domain" description="YetF C-terminal" evidence="8">
    <location>
        <begin position="85"/>
        <end position="161"/>
    </location>
</feature>
<dbReference type="PANTHER" id="PTHR34582">
    <property type="entry name" value="UPF0702 TRANSMEMBRANE PROTEIN YCAP"/>
    <property type="match status" value="1"/>
</dbReference>
<evidence type="ECO:0000259" key="8">
    <source>
        <dbReference type="Pfam" id="PF04239"/>
    </source>
</evidence>
<protein>
    <submittedName>
        <fullName evidence="9">Uncharacterized membrane protein YcaP, DUF421 family</fullName>
    </submittedName>
</protein>
<evidence type="ECO:0000313" key="9">
    <source>
        <dbReference type="EMBL" id="SDL50359.1"/>
    </source>
</evidence>
<evidence type="ECO:0000256" key="1">
    <source>
        <dbReference type="ARBA" id="ARBA00004651"/>
    </source>
</evidence>
<dbReference type="GO" id="GO:0005886">
    <property type="term" value="C:plasma membrane"/>
    <property type="evidence" value="ECO:0007669"/>
    <property type="project" value="UniProtKB-SubCell"/>
</dbReference>
<accession>A0A1G9KL23</accession>
<feature type="transmembrane region" description="Helical" evidence="7">
    <location>
        <begin position="62"/>
        <end position="84"/>
    </location>
</feature>
<evidence type="ECO:0000256" key="6">
    <source>
        <dbReference type="ARBA" id="ARBA00023136"/>
    </source>
</evidence>
<dbReference type="InterPro" id="IPR007353">
    <property type="entry name" value="DUF421"/>
</dbReference>
<evidence type="ECO:0000313" key="10">
    <source>
        <dbReference type="Proteomes" id="UP000214880"/>
    </source>
</evidence>
<keyword evidence="5 7" id="KW-1133">Transmembrane helix</keyword>
<dbReference type="RefSeq" id="WP_092067159.1">
    <property type="nucleotide sequence ID" value="NZ_FNHB01000001.1"/>
</dbReference>
<dbReference type="AlphaFoldDB" id="A0A1G9KL23"/>
<dbReference type="Pfam" id="PF04239">
    <property type="entry name" value="DUF421"/>
    <property type="match status" value="1"/>
</dbReference>
<dbReference type="InterPro" id="IPR023090">
    <property type="entry name" value="UPF0702_alpha/beta_dom_sf"/>
</dbReference>
<dbReference type="STRING" id="146817.SAMN04488502_10170"/>
<reference evidence="9 10" key="1">
    <citation type="submission" date="2016-10" db="EMBL/GenBank/DDBJ databases">
        <authorList>
            <person name="de Groot N.N."/>
        </authorList>
    </citation>
    <scope>NUCLEOTIDE SEQUENCE [LARGE SCALE GENOMIC DNA]</scope>
    <source>
        <strain evidence="9 10">DSM 1736</strain>
    </source>
</reference>
<evidence type="ECO:0000256" key="5">
    <source>
        <dbReference type="ARBA" id="ARBA00022989"/>
    </source>
</evidence>
<evidence type="ECO:0000256" key="2">
    <source>
        <dbReference type="ARBA" id="ARBA00006448"/>
    </source>
</evidence>
<keyword evidence="4 7" id="KW-0812">Transmembrane</keyword>